<accession>A0A1I8BT71</accession>
<organism evidence="6 7">
    <name type="scientific">Meloidogyne hapla</name>
    <name type="common">Root-knot nematode worm</name>
    <dbReference type="NCBI Taxonomy" id="6305"/>
    <lineage>
        <taxon>Eukaryota</taxon>
        <taxon>Metazoa</taxon>
        <taxon>Ecdysozoa</taxon>
        <taxon>Nematoda</taxon>
        <taxon>Chromadorea</taxon>
        <taxon>Rhabditida</taxon>
        <taxon>Tylenchina</taxon>
        <taxon>Tylenchomorpha</taxon>
        <taxon>Tylenchoidea</taxon>
        <taxon>Meloidogynidae</taxon>
        <taxon>Meloidogyninae</taxon>
        <taxon>Meloidogyne</taxon>
    </lineage>
</organism>
<name>A0A1I8BT71_MELHA</name>
<keyword evidence="1" id="KW-0808">Transferase</keyword>
<evidence type="ECO:0000256" key="1">
    <source>
        <dbReference type="ARBA" id="ARBA00022679"/>
    </source>
</evidence>
<dbReference type="PANTHER" id="PTHR10682:SF10">
    <property type="entry name" value="POLYNUCLEOTIDE ADENYLYLTRANSFERASE"/>
    <property type="match status" value="1"/>
</dbReference>
<keyword evidence="6" id="KW-1185">Reference proteome</keyword>
<keyword evidence="4" id="KW-0175">Coiled coil</keyword>
<keyword evidence="2" id="KW-0547">Nucleotide-binding</keyword>
<dbReference type="WBParaSite" id="MhA1_Contig518.frz3.gene15">
    <property type="protein sequence ID" value="MhA1_Contig518.frz3.gene15"/>
    <property type="gene ID" value="MhA1_Contig518.frz3.gene15"/>
</dbReference>
<dbReference type="GO" id="GO:1990817">
    <property type="term" value="F:poly(A) RNA polymerase activity"/>
    <property type="evidence" value="ECO:0007669"/>
    <property type="project" value="TreeGrafter"/>
</dbReference>
<dbReference type="GO" id="GO:0005524">
    <property type="term" value="F:ATP binding"/>
    <property type="evidence" value="ECO:0007669"/>
    <property type="project" value="UniProtKB-KW"/>
</dbReference>
<dbReference type="InterPro" id="IPR043519">
    <property type="entry name" value="NT_sf"/>
</dbReference>
<dbReference type="SUPFAM" id="SSF81631">
    <property type="entry name" value="PAP/OAS1 substrate-binding domain"/>
    <property type="match status" value="1"/>
</dbReference>
<feature type="compositionally biased region" description="Polar residues" evidence="5">
    <location>
        <begin position="678"/>
        <end position="688"/>
    </location>
</feature>
<feature type="compositionally biased region" description="Low complexity" evidence="5">
    <location>
        <begin position="753"/>
        <end position="768"/>
    </location>
</feature>
<dbReference type="Proteomes" id="UP000095281">
    <property type="component" value="Unplaced"/>
</dbReference>
<dbReference type="Gene3D" id="1.10.1410.10">
    <property type="match status" value="1"/>
</dbReference>
<protein>
    <submittedName>
        <fullName evidence="7">PAP_central domain-containing protein</fullName>
    </submittedName>
</protein>
<evidence type="ECO:0000256" key="2">
    <source>
        <dbReference type="ARBA" id="ARBA00022741"/>
    </source>
</evidence>
<sequence length="1431" mass="168713">MEIIEEYLTKETMDLIYFVKVKVYSIIWHYDYLTREIINKLDKNDKKTFLTEKLNLLKIENEKEMLCRLYFFVEIDLKTSPKIKNIENEINNYLKQLLTLKDISNDNRYNSTACIESFETMTENIIALYQTEKIIYNYFDHIIKNYSYVQNIFCSMKPKIIYSPKSFEIKEKDRLYFLLDVEDFKKLELKYPEILKIHHLQTDVGISYYQDYLTSDKNSDEHYAPIDKLDAIFLLNEIYKMFEKIKKFEAKSKYLYEMLKIKIEWAINEVYSKIEKFSTEGNLCFMFEFLKIINSCLSNEIKTENMMAIIISIWKGTYCERALTQLKNQFFFQKHVDQINLYKLYKRCTEPGMLTRLDFLSNNKSLEKYLEIDIESDNQRERLRKHFIKALFGESKIAIIRNRNAVQIISFIRWINKTVSDVKKNAKKSGVNKEFLEYFERQEMLEYKISYDRIFDVESEIVLEEQKSLFENQIKLSKGFFKYKKNLKIDDLLLIDILSEYVKEFKQNSNEIKIDDIIKQKFIKWRQSLVADELFNEINTKKDKENKKSKGNKKSHKEEFNPFRDELIKGLKASLYSRQRLFGLIGHNTKLFDLLGIKFIDSEFKNIDKPIKEEEYNAELGYEHDETLTDTMNMGLSKTEKDMGECSNEILEDSHLIKNPSTSGSKANLSKRKRNQLKMKSSITNQIEDNSKNDANICETKEKSEDFNTETVYCVEEVENDMKTLSISTKGDESLKITDDFLQDSPTPEGLQTSSSESAYTEESSNTEDLNISSNNEAAKLAVAKAISKAEKKRIKNFKRNNKIKAKQDKEKDQEHLDAKDDADLIEKGTDSFDANTELIQLLKVKGYWESHRKAAAVGRDKSLDEAKDEVEKIIKAWDKQAITVISGSYLLNIESIESDVDFIVILPFYYDKINSHKFITKNMLDHQFLGIPSQWNSLNKKECSNDEKGSLYWKLFEYKETSWLRRITTGVAELNAKIHGYSFDLAFVAYPWEGNSQQVEDFIDNEKDLKSIDKVDDFIFNFTEKFGYDLKFDRVGMLNALSAHFIYNGKLGFFSGTSLTILVTHLLIANHSKDTYQLLSKFFVLYSRNYHKKRENGQKNPAEPEPIILPENSNNYLEAREAIDWNIEKELKDRKKLYINNKEEELKEQILEKQKLLEEAICRNETFQKIFLEKEIFEKQALLEEAILNKELILEKNKKMEKHSKLVWPIITPGFPKQNAGFNINMSTRSIMWREMKKAHSFLTTNIKEALKSKSKMSKNDYHQYLRTQWDKLLLQGEDFSKKYNHYLAIVCTYSPESKIGEAFCDFSTTRIRLELLFSIETEIGAFCHANLDKKKCPKDFIKKGWLCMIWLVGIDYEKDLNDTDQNDIKQKFDKLNADFKQNILEAYKPRGLNNTKMSAEERNVIMIKIGYDVKYYKKEELRLLFLQNF</sequence>
<dbReference type="GO" id="GO:0003723">
    <property type="term" value="F:RNA binding"/>
    <property type="evidence" value="ECO:0007669"/>
    <property type="project" value="InterPro"/>
</dbReference>
<evidence type="ECO:0000256" key="4">
    <source>
        <dbReference type="SAM" id="Coils"/>
    </source>
</evidence>
<dbReference type="GO" id="GO:0005634">
    <property type="term" value="C:nucleus"/>
    <property type="evidence" value="ECO:0007669"/>
    <property type="project" value="TreeGrafter"/>
</dbReference>
<evidence type="ECO:0000256" key="5">
    <source>
        <dbReference type="SAM" id="MobiDB-lite"/>
    </source>
</evidence>
<keyword evidence="3" id="KW-0067">ATP-binding</keyword>
<evidence type="ECO:0000256" key="3">
    <source>
        <dbReference type="ARBA" id="ARBA00022840"/>
    </source>
</evidence>
<dbReference type="InterPro" id="IPR011068">
    <property type="entry name" value="NuclTrfase_I-like_C"/>
</dbReference>
<dbReference type="Gene3D" id="3.30.70.590">
    <property type="entry name" value="Poly(A) polymerase predicted RNA binding domain"/>
    <property type="match status" value="1"/>
</dbReference>
<feature type="compositionally biased region" description="Polar residues" evidence="5">
    <location>
        <begin position="659"/>
        <end position="668"/>
    </location>
</feature>
<dbReference type="GO" id="GO:0031123">
    <property type="term" value="P:RNA 3'-end processing"/>
    <property type="evidence" value="ECO:0007669"/>
    <property type="project" value="InterPro"/>
</dbReference>
<dbReference type="SUPFAM" id="SSF55003">
    <property type="entry name" value="PAP/Archaeal CCA-adding enzyme, C-terminal domain"/>
    <property type="match status" value="1"/>
</dbReference>
<dbReference type="PANTHER" id="PTHR10682">
    <property type="entry name" value="POLY A POLYMERASE"/>
    <property type="match status" value="1"/>
</dbReference>
<feature type="coiled-coil region" evidence="4">
    <location>
        <begin position="1129"/>
        <end position="1164"/>
    </location>
</feature>
<feature type="region of interest" description="Disordered" evidence="5">
    <location>
        <begin position="657"/>
        <end position="688"/>
    </location>
</feature>
<feature type="region of interest" description="Disordered" evidence="5">
    <location>
        <begin position="739"/>
        <end position="773"/>
    </location>
</feature>
<evidence type="ECO:0000313" key="7">
    <source>
        <dbReference type="WBParaSite" id="MhA1_Contig518.frz3.gene15"/>
    </source>
</evidence>
<dbReference type="Gene3D" id="3.30.460.10">
    <property type="entry name" value="Beta Polymerase, domain 2"/>
    <property type="match status" value="1"/>
</dbReference>
<proteinExistence type="predicted"/>
<reference evidence="7" key="1">
    <citation type="submission" date="2016-11" db="UniProtKB">
        <authorList>
            <consortium name="WormBaseParasite"/>
        </authorList>
    </citation>
    <scope>IDENTIFICATION</scope>
</reference>
<evidence type="ECO:0000313" key="6">
    <source>
        <dbReference type="Proteomes" id="UP000095281"/>
    </source>
</evidence>